<keyword evidence="2" id="KW-1185">Reference proteome</keyword>
<protein>
    <submittedName>
        <fullName evidence="1">Ribonuclease H-like domain-containing protein</fullName>
    </submittedName>
</protein>
<comment type="caution">
    <text evidence="1">The sequence shown here is derived from an EMBL/GenBank/DDBJ whole genome shotgun (WGS) entry which is preliminary data.</text>
</comment>
<accession>A0AAD6VNH6</accession>
<evidence type="ECO:0000313" key="1">
    <source>
        <dbReference type="EMBL" id="KAJ7218364.1"/>
    </source>
</evidence>
<sequence>MSWSRSGTLLIDGWEDELRRSLYGTAAARVDEPTIVMGLHDVTGNRGNASKVRICMSATLLEAADIVMAEMGIEDARCFLAAVTDNPNVMKAFRKMLETKYCWLITLACWVHQLNTLIGEICRYAAAKAAFGKANYVVTFFNGSHYWGGQLKIAALAEEITRGLKKDCASRWYALILLLCSTKDVKDGLVVLLMKAIDSLSAINLDVVRIIQDSENTSWPMVKQGIHIAQPFVDAIAQCEGRAVTLADCMLNLLGAARQLLLLKDEQENDAAFKKHAYDVVDKRFRQMATPIHCLALFLNPLCRRFAVSCKCRCTLVVEAAGFRLRDLKTTALGIAKSKWNWSKLECQLLAKDIDEYAGCREPFSGGQKDAREWWKVLPVAPELHTLKPFALAILSIVPHAAEIERRFSSCNGIQSPKRNSLAVSTFSKLAKIRSRL</sequence>
<proteinExistence type="predicted"/>
<dbReference type="EMBL" id="JARJCW010000012">
    <property type="protein sequence ID" value="KAJ7218364.1"/>
    <property type="molecule type" value="Genomic_DNA"/>
</dbReference>
<dbReference type="SUPFAM" id="SSF53098">
    <property type="entry name" value="Ribonuclease H-like"/>
    <property type="match status" value="1"/>
</dbReference>
<dbReference type="AlphaFoldDB" id="A0AAD6VNH6"/>
<gene>
    <name evidence="1" type="ORF">GGX14DRAFT_356847</name>
</gene>
<dbReference type="InterPro" id="IPR012337">
    <property type="entry name" value="RNaseH-like_sf"/>
</dbReference>
<name>A0AAD6VNH6_9AGAR</name>
<dbReference type="Proteomes" id="UP001219525">
    <property type="component" value="Unassembled WGS sequence"/>
</dbReference>
<reference evidence="1" key="1">
    <citation type="submission" date="2023-03" db="EMBL/GenBank/DDBJ databases">
        <title>Massive genome expansion in bonnet fungi (Mycena s.s.) driven by repeated elements and novel gene families across ecological guilds.</title>
        <authorList>
            <consortium name="Lawrence Berkeley National Laboratory"/>
            <person name="Harder C.B."/>
            <person name="Miyauchi S."/>
            <person name="Viragh M."/>
            <person name="Kuo A."/>
            <person name="Thoen E."/>
            <person name="Andreopoulos B."/>
            <person name="Lu D."/>
            <person name="Skrede I."/>
            <person name="Drula E."/>
            <person name="Henrissat B."/>
            <person name="Morin E."/>
            <person name="Kohler A."/>
            <person name="Barry K."/>
            <person name="LaButti K."/>
            <person name="Morin E."/>
            <person name="Salamov A."/>
            <person name="Lipzen A."/>
            <person name="Mereny Z."/>
            <person name="Hegedus B."/>
            <person name="Baldrian P."/>
            <person name="Stursova M."/>
            <person name="Weitz H."/>
            <person name="Taylor A."/>
            <person name="Grigoriev I.V."/>
            <person name="Nagy L.G."/>
            <person name="Martin F."/>
            <person name="Kauserud H."/>
        </authorList>
    </citation>
    <scope>NUCLEOTIDE SEQUENCE</scope>
    <source>
        <strain evidence="1">9144</strain>
    </source>
</reference>
<feature type="non-terminal residue" evidence="1">
    <location>
        <position position="1"/>
    </location>
</feature>
<evidence type="ECO:0000313" key="2">
    <source>
        <dbReference type="Proteomes" id="UP001219525"/>
    </source>
</evidence>
<organism evidence="1 2">
    <name type="scientific">Mycena pura</name>
    <dbReference type="NCBI Taxonomy" id="153505"/>
    <lineage>
        <taxon>Eukaryota</taxon>
        <taxon>Fungi</taxon>
        <taxon>Dikarya</taxon>
        <taxon>Basidiomycota</taxon>
        <taxon>Agaricomycotina</taxon>
        <taxon>Agaricomycetes</taxon>
        <taxon>Agaricomycetidae</taxon>
        <taxon>Agaricales</taxon>
        <taxon>Marasmiineae</taxon>
        <taxon>Mycenaceae</taxon>
        <taxon>Mycena</taxon>
    </lineage>
</organism>